<evidence type="ECO:0008006" key="5">
    <source>
        <dbReference type="Google" id="ProtNLM"/>
    </source>
</evidence>
<dbReference type="AlphaFoldDB" id="A0A1S2QH66"/>
<dbReference type="EMBL" id="MLYO01000021">
    <property type="protein sequence ID" value="OIK05424.1"/>
    <property type="molecule type" value="Genomic_DNA"/>
</dbReference>
<comment type="caution">
    <text evidence="3">The sequence shown here is derived from an EMBL/GenBank/DDBJ whole genome shotgun (WGS) entry which is preliminary data.</text>
</comment>
<protein>
    <recommendedName>
        <fullName evidence="5">Lipoprotein</fullName>
    </recommendedName>
</protein>
<dbReference type="OrthoDB" id="4241095at2"/>
<evidence type="ECO:0000256" key="1">
    <source>
        <dbReference type="SAM" id="MobiDB-lite"/>
    </source>
</evidence>
<feature type="signal peptide" evidence="2">
    <location>
        <begin position="1"/>
        <end position="22"/>
    </location>
</feature>
<dbReference type="RefSeq" id="WP_071380915.1">
    <property type="nucleotide sequence ID" value="NZ_MLYO01000021.1"/>
</dbReference>
<gene>
    <name evidence="3" type="ORF">BIV23_12705</name>
</gene>
<sequence length="169" mass="18895">MLIKRITIAGTALLLAALTACGGGHTGTGQAAGTGAAPTPVPVTGLRDTVRHVTRQTTRATRPHLVRSCTTRTHRVRHSARSGTGSRRRTRTWYTTDRHQDCHTVRQGTETYRRQIRPERWCVRLDDVNGDRKRDDVWYEVAHVDYDTASTAADHTRLRFVPLVPDDGC</sequence>
<feature type="chain" id="PRO_5038676896" description="Lipoprotein" evidence="2">
    <location>
        <begin position="23"/>
        <end position="169"/>
    </location>
</feature>
<organism evidence="3 4">
    <name type="scientific">Streptomyces monashensis</name>
    <dbReference type="NCBI Taxonomy" id="1678012"/>
    <lineage>
        <taxon>Bacteria</taxon>
        <taxon>Bacillati</taxon>
        <taxon>Actinomycetota</taxon>
        <taxon>Actinomycetes</taxon>
        <taxon>Kitasatosporales</taxon>
        <taxon>Streptomycetaceae</taxon>
        <taxon>Streptomyces</taxon>
    </lineage>
</organism>
<name>A0A1S2QH66_9ACTN</name>
<proteinExistence type="predicted"/>
<evidence type="ECO:0000313" key="3">
    <source>
        <dbReference type="EMBL" id="OIK05424.1"/>
    </source>
</evidence>
<reference evidence="3 4" key="1">
    <citation type="submission" date="2016-10" db="EMBL/GenBank/DDBJ databases">
        <title>Genome sequence of Streptomyces sp. MUSC 1.</title>
        <authorList>
            <person name="Lee L.-H."/>
            <person name="Ser H.-L."/>
            <person name="Law J.W.-F."/>
        </authorList>
    </citation>
    <scope>NUCLEOTIDE SEQUENCE [LARGE SCALE GENOMIC DNA]</scope>
    <source>
        <strain evidence="3 4">MUSC 1</strain>
    </source>
</reference>
<dbReference type="PROSITE" id="PS51257">
    <property type="entry name" value="PROKAR_LIPOPROTEIN"/>
    <property type="match status" value="1"/>
</dbReference>
<dbReference type="Proteomes" id="UP000179642">
    <property type="component" value="Unassembled WGS sequence"/>
</dbReference>
<feature type="region of interest" description="Disordered" evidence="1">
    <location>
        <begin position="70"/>
        <end position="89"/>
    </location>
</feature>
<evidence type="ECO:0000256" key="2">
    <source>
        <dbReference type="SAM" id="SignalP"/>
    </source>
</evidence>
<keyword evidence="4" id="KW-1185">Reference proteome</keyword>
<feature type="compositionally biased region" description="Basic residues" evidence="1">
    <location>
        <begin position="72"/>
        <end position="89"/>
    </location>
</feature>
<keyword evidence="2" id="KW-0732">Signal</keyword>
<accession>A0A1S2QH66</accession>
<evidence type="ECO:0000313" key="4">
    <source>
        <dbReference type="Proteomes" id="UP000179642"/>
    </source>
</evidence>